<accession>L0NNP6</accession>
<proteinExistence type="inferred from homology"/>
<evidence type="ECO:0000313" key="6">
    <source>
        <dbReference type="Proteomes" id="UP000010792"/>
    </source>
</evidence>
<dbReference type="EMBL" id="FO082821">
    <property type="protein sequence ID" value="CCF22267.1"/>
    <property type="molecule type" value="Genomic_DNA"/>
</dbReference>
<gene>
    <name evidence="5" type="primary">tauK</name>
    <name evidence="5" type="ORF">NT26_p10245</name>
</gene>
<dbReference type="InterPro" id="IPR038404">
    <property type="entry name" value="TRAP_DctP_sf"/>
</dbReference>
<evidence type="ECO:0000313" key="5">
    <source>
        <dbReference type="EMBL" id="CCF22267.1"/>
    </source>
</evidence>
<dbReference type="Gene3D" id="3.40.190.170">
    <property type="entry name" value="Bacterial extracellular solute-binding protein, family 7"/>
    <property type="match status" value="1"/>
</dbReference>
<dbReference type="KEGG" id="rht:NT26_p10245"/>
<keyword evidence="6" id="KW-1185">Reference proteome</keyword>
<dbReference type="InterPro" id="IPR018389">
    <property type="entry name" value="DctP_fam"/>
</dbReference>
<keyword evidence="3" id="KW-0813">Transport</keyword>
<dbReference type="PIRSF" id="PIRSF006470">
    <property type="entry name" value="DctB"/>
    <property type="match status" value="1"/>
</dbReference>
<dbReference type="Proteomes" id="UP000010792">
    <property type="component" value="Plasmid NT26_p1"/>
</dbReference>
<comment type="similarity">
    <text evidence="2">Belongs to the bacterial solute-binding protein 7 family.</text>
</comment>
<dbReference type="PANTHER" id="PTHR33376:SF4">
    <property type="entry name" value="SIALIC ACID-BINDING PERIPLASMIC PROTEIN SIAP"/>
    <property type="match status" value="1"/>
</dbReference>
<dbReference type="AlphaFoldDB" id="L0NNP6"/>
<dbReference type="PANTHER" id="PTHR33376">
    <property type="match status" value="1"/>
</dbReference>
<geneLocation type="plasmid" evidence="5 6">
    <name>NT26_p1</name>
</geneLocation>
<sequence length="334" mass="36983">MGLVSAFALFASTQFGVAQEVKVPYVKEAAAQARIAHALTEGSPYDIGAQRFAELVDVYTRGEVNFKIFPNAQLGLEQATAKDTQLGLLEASLVAINNATQWYPPLDVTLLPFIFRDREHVNKVIYGDIGKDLFEGYREASGMRIVSVLEWGDRGIMNNVRPIAKVEDLSGIKLRLPKNSTMIDTYSALGANPTAIDWGELYSALQQGVADGLEGPPQGMIDMKFTDFLEYYSYVPVFHGLAVILVNDAWFQALSEENQQAVLKAGREAGEYQRWISAKSHVSGLSKLAELGVEVNVVEDVEPFIEATKEIYESNRDRIGAEWIERVQKAGLEE</sequence>
<evidence type="ECO:0000256" key="3">
    <source>
        <dbReference type="ARBA" id="ARBA00022448"/>
    </source>
</evidence>
<evidence type="ECO:0000256" key="4">
    <source>
        <dbReference type="ARBA" id="ARBA00022729"/>
    </source>
</evidence>
<evidence type="ECO:0000256" key="1">
    <source>
        <dbReference type="ARBA" id="ARBA00004196"/>
    </source>
</evidence>
<protein>
    <submittedName>
        <fullName evidence="5">Putative TRAP-type transporter periplasmic subunit, possible TauK-like sulfonate transporter</fullName>
    </submittedName>
</protein>
<comment type="subcellular location">
    <subcellularLocation>
        <location evidence="1">Cell envelope</location>
    </subcellularLocation>
</comment>
<keyword evidence="5" id="KW-0614">Plasmid</keyword>
<dbReference type="Pfam" id="PF03480">
    <property type="entry name" value="DctP"/>
    <property type="match status" value="1"/>
</dbReference>
<organism evidence="5 6">
    <name type="scientific">Pseudorhizobium banfieldiae</name>
    <dbReference type="NCBI Taxonomy" id="1125847"/>
    <lineage>
        <taxon>Bacteria</taxon>
        <taxon>Pseudomonadati</taxon>
        <taxon>Pseudomonadota</taxon>
        <taxon>Alphaproteobacteria</taxon>
        <taxon>Hyphomicrobiales</taxon>
        <taxon>Rhizobiaceae</taxon>
        <taxon>Rhizobium/Agrobacterium group</taxon>
        <taxon>Pseudorhizobium</taxon>
    </lineage>
</organism>
<dbReference type="GO" id="GO:0055085">
    <property type="term" value="P:transmembrane transport"/>
    <property type="evidence" value="ECO:0007669"/>
    <property type="project" value="InterPro"/>
</dbReference>
<reference evidence="5 6" key="1">
    <citation type="journal article" date="2013" name="Genome Biol. Evol.">
        <title>Life in an arsenic-containing gold mine: genome and physiology of the autotrophic arsenite-oxidizing bacterium rhizobium sp. NT-26.</title>
        <authorList>
            <person name="Andres J."/>
            <person name="Arsene-Ploetze F."/>
            <person name="Barbe V."/>
            <person name="Brochier-Armanet C."/>
            <person name="Cleiss-Arnold J."/>
            <person name="Coppee J.Y."/>
            <person name="Dillies M.A."/>
            <person name="Geist"/>
            <person name="L"/>
            <person name="Joublin A."/>
            <person name="Koechler S."/>
            <person name="Lassalle F."/>
            <person name="Marchal M."/>
            <person name="Medigue C."/>
            <person name="Muller D."/>
            <person name="Nesme X."/>
            <person name="Plewniak F."/>
            <person name="Proux C."/>
            <person name="Ramirez-Bahena M.H."/>
            <person name="Schenowitz C."/>
            <person name="Sismeiro O."/>
            <person name="Vallenet D."/>
            <person name="Santini J.M."/>
            <person name="Bertin P.N."/>
        </authorList>
    </citation>
    <scope>NUCLEOTIDE SEQUENCE [LARGE SCALE GENOMIC DNA]</scope>
    <source>
        <strain evidence="5 6">NT-26</strain>
        <plasmid evidence="5 6">NT26_p1</plasmid>
    </source>
</reference>
<keyword evidence="4" id="KW-0732">Signal</keyword>
<name>L0NNP6_9HYPH</name>
<dbReference type="NCBIfam" id="NF037995">
    <property type="entry name" value="TRAP_S1"/>
    <property type="match status" value="1"/>
</dbReference>
<dbReference type="InterPro" id="IPR004682">
    <property type="entry name" value="TRAP_DctP"/>
</dbReference>
<evidence type="ECO:0000256" key="2">
    <source>
        <dbReference type="ARBA" id="ARBA00009023"/>
    </source>
</evidence>
<dbReference type="CDD" id="cd13603">
    <property type="entry name" value="PBP2_TRAP_Siap_TeaA_like"/>
    <property type="match status" value="1"/>
</dbReference>
<dbReference type="GO" id="GO:0030288">
    <property type="term" value="C:outer membrane-bounded periplasmic space"/>
    <property type="evidence" value="ECO:0007669"/>
    <property type="project" value="InterPro"/>
</dbReference>